<dbReference type="OMA" id="REMCSTP"/>
<dbReference type="RefSeq" id="XP_016476452.1">
    <property type="nucleotide sequence ID" value="XM_016620966.1"/>
</dbReference>
<dbReference type="PANTHER" id="PTHR33701">
    <property type="entry name" value="TRANSMEMBRANE PROTEIN"/>
    <property type="match status" value="1"/>
</dbReference>
<evidence type="ECO:0000256" key="1">
    <source>
        <dbReference type="SAM" id="Coils"/>
    </source>
</evidence>
<proteinExistence type="predicted"/>
<name>A0A1S4AID2_TOBAC</name>
<keyword evidence="1" id="KW-0175">Coiled coil</keyword>
<feature type="compositionally biased region" description="Polar residues" evidence="2">
    <location>
        <begin position="91"/>
        <end position="103"/>
    </location>
</feature>
<gene>
    <name evidence="4" type="primary">LOC107798042</name>
</gene>
<dbReference type="GeneID" id="107798042"/>
<dbReference type="KEGG" id="nta:107798042"/>
<feature type="compositionally biased region" description="Basic residues" evidence="2">
    <location>
        <begin position="184"/>
        <end position="196"/>
    </location>
</feature>
<organism evidence="3 4">
    <name type="scientific">Nicotiana tabacum</name>
    <name type="common">Common tobacco</name>
    <dbReference type="NCBI Taxonomy" id="4097"/>
    <lineage>
        <taxon>Eukaryota</taxon>
        <taxon>Viridiplantae</taxon>
        <taxon>Streptophyta</taxon>
        <taxon>Embryophyta</taxon>
        <taxon>Tracheophyta</taxon>
        <taxon>Spermatophyta</taxon>
        <taxon>Magnoliopsida</taxon>
        <taxon>eudicotyledons</taxon>
        <taxon>Gunneridae</taxon>
        <taxon>Pentapetalae</taxon>
        <taxon>asterids</taxon>
        <taxon>lamiids</taxon>
        <taxon>Solanales</taxon>
        <taxon>Solanaceae</taxon>
        <taxon>Nicotianoideae</taxon>
        <taxon>Nicotianeae</taxon>
        <taxon>Nicotiana</taxon>
    </lineage>
</organism>
<feature type="region of interest" description="Disordered" evidence="2">
    <location>
        <begin position="87"/>
        <end position="260"/>
    </location>
</feature>
<dbReference type="PANTHER" id="PTHR33701:SF3">
    <property type="entry name" value="TRANSCRIPTIONAL REGULATOR ATRX"/>
    <property type="match status" value="1"/>
</dbReference>
<dbReference type="OrthoDB" id="1939754at2759"/>
<feature type="region of interest" description="Disordered" evidence="2">
    <location>
        <begin position="543"/>
        <end position="580"/>
    </location>
</feature>
<feature type="compositionally biased region" description="Polar residues" evidence="2">
    <location>
        <begin position="234"/>
        <end position="247"/>
    </location>
</feature>
<feature type="compositionally biased region" description="Polar residues" evidence="2">
    <location>
        <begin position="569"/>
        <end position="580"/>
    </location>
</feature>
<feature type="compositionally biased region" description="Polar residues" evidence="2">
    <location>
        <begin position="174"/>
        <end position="183"/>
    </location>
</feature>
<feature type="compositionally biased region" description="Low complexity" evidence="2">
    <location>
        <begin position="130"/>
        <end position="145"/>
    </location>
</feature>
<reference evidence="4" key="2">
    <citation type="submission" date="2025-08" db="UniProtKB">
        <authorList>
            <consortium name="RefSeq"/>
        </authorList>
    </citation>
    <scope>IDENTIFICATION</scope>
    <source>
        <tissue evidence="4">Leaf</tissue>
    </source>
</reference>
<feature type="coiled-coil region" evidence="1">
    <location>
        <begin position="38"/>
        <end position="72"/>
    </location>
</feature>
<evidence type="ECO:0000313" key="4">
    <source>
        <dbReference type="RefSeq" id="XP_016476452.1"/>
    </source>
</evidence>
<dbReference type="Proteomes" id="UP000790787">
    <property type="component" value="Chromosome 13"/>
</dbReference>
<protein>
    <submittedName>
        <fullName evidence="4">Uncharacterized protein LOC107798042</fullName>
    </submittedName>
</protein>
<evidence type="ECO:0000256" key="2">
    <source>
        <dbReference type="SAM" id="MobiDB-lite"/>
    </source>
</evidence>
<keyword evidence="3" id="KW-1185">Reference proteome</keyword>
<feature type="region of interest" description="Disordered" evidence="2">
    <location>
        <begin position="470"/>
        <end position="491"/>
    </location>
</feature>
<accession>A0A1S4AID2</accession>
<feature type="compositionally biased region" description="Polar residues" evidence="2">
    <location>
        <begin position="470"/>
        <end position="490"/>
    </location>
</feature>
<feature type="compositionally biased region" description="Polar residues" evidence="2">
    <location>
        <begin position="343"/>
        <end position="358"/>
    </location>
</feature>
<sequence>MASSGKEDQDQRKINGMEDSKTTIEFLRARLLAERSVSQTARQRADELSHRVSELEEQLKAVSLQRKKAEKATAAVLSILENHGINDASEEFSSGSDQETSLSDSKDAENKREGREISLSVKEKEDDAETFSSSEITSSPSTARSLSWKSDKGSSHYLDRRKYTGSNRRRCNVAPSTGISSSKRVGKSCRRIRRRDTRSASDELQNSSAECASEARPSSSNNGPKSLTDGAGNSDANQVQVTASGVSINGRREDKSDKDMERALNQQAQLIGQYEAEEKAQREWEEKYRESNSYTRDSCDPGNYSDVTEERDDLKASQKPCLAGRTGKQNHANKYGAADIPSTEKNGTTNSSPSTPQVNMGCLEDKKSNRIIKSDSPASEFARPMSNGNYLESHGQTPAYSHRQSFPVTRSAMHPGVCTTSYSGDSSLQAGQGFQRGYELALVSHNTSNVAGSVLWDLEQAKLSLSQQINSSPPLRAGSSTTTMEHSIPSTRIEDRSEIPALLRLPTDFQLEATTTASYQGLASRFSSANYFPEPTTYKFSTSPYVESQSNSITGNRFSTLSPRPYPEVSTSAPSYRPISETTLDTGLPSSVRFNPNSSSHVPFSSKFTYPTYPSCPGVVPNLSSGEVFSRNLPRNETGIPPSFSFSTLCPDVVPKFSSGEAFSRNFPKNERGIPPSFSVSRYDTHIRQNMYSS</sequence>
<feature type="compositionally biased region" description="Basic and acidic residues" evidence="2">
    <location>
        <begin position="104"/>
        <end position="125"/>
    </location>
</feature>
<reference evidence="3" key="1">
    <citation type="journal article" date="2014" name="Nat. Commun.">
        <title>The tobacco genome sequence and its comparison with those of tomato and potato.</title>
        <authorList>
            <person name="Sierro N."/>
            <person name="Battey J.N."/>
            <person name="Ouadi S."/>
            <person name="Bakaher N."/>
            <person name="Bovet L."/>
            <person name="Willig A."/>
            <person name="Goepfert S."/>
            <person name="Peitsch M.C."/>
            <person name="Ivanov N.V."/>
        </authorList>
    </citation>
    <scope>NUCLEOTIDE SEQUENCE [LARGE SCALE GENOMIC DNA]</scope>
</reference>
<feature type="compositionally biased region" description="Polar residues" evidence="2">
    <location>
        <begin position="543"/>
        <end position="562"/>
    </location>
</feature>
<dbReference type="RefSeq" id="XP_016476452.1">
    <property type="nucleotide sequence ID" value="XM_016620966.2"/>
</dbReference>
<dbReference type="AlphaFoldDB" id="A0A1S4AID2"/>
<dbReference type="STRING" id="4097.A0A1S4AID2"/>
<evidence type="ECO:0000313" key="3">
    <source>
        <dbReference type="Proteomes" id="UP000790787"/>
    </source>
</evidence>
<feature type="compositionally biased region" description="Polar residues" evidence="2">
    <location>
        <begin position="202"/>
        <end position="225"/>
    </location>
</feature>
<feature type="compositionally biased region" description="Basic and acidic residues" evidence="2">
    <location>
        <begin position="250"/>
        <end position="260"/>
    </location>
</feature>
<feature type="region of interest" description="Disordered" evidence="2">
    <location>
        <begin position="282"/>
        <end position="361"/>
    </location>
</feature>
<feature type="compositionally biased region" description="Basic and acidic residues" evidence="2">
    <location>
        <begin position="149"/>
        <end position="162"/>
    </location>
</feature>
<dbReference type="PaxDb" id="4097-A0A1S4AID2"/>